<dbReference type="InterPro" id="IPR001128">
    <property type="entry name" value="Cyt_P450"/>
</dbReference>
<evidence type="ECO:0000256" key="11">
    <source>
        <dbReference type="ARBA" id="ARBA00023033"/>
    </source>
</evidence>
<keyword evidence="11 14" id="KW-0503">Monooxygenase</keyword>
<evidence type="ECO:0000256" key="1">
    <source>
        <dbReference type="ARBA" id="ARBA00001971"/>
    </source>
</evidence>
<keyword evidence="10 13" id="KW-0408">Iron</keyword>
<dbReference type="GO" id="GO:0005789">
    <property type="term" value="C:endoplasmic reticulum membrane"/>
    <property type="evidence" value="ECO:0007669"/>
    <property type="project" value="UniProtKB-SubCell"/>
</dbReference>
<dbReference type="AlphaFoldDB" id="A0A411K6V7"/>
<protein>
    <submittedName>
        <fullName evidence="16">Cytochrome P450 mono-oxygenase</fullName>
    </submittedName>
</protein>
<evidence type="ECO:0000256" key="9">
    <source>
        <dbReference type="ARBA" id="ARBA00023002"/>
    </source>
</evidence>
<dbReference type="Gene3D" id="1.10.630.10">
    <property type="entry name" value="Cytochrome P450"/>
    <property type="match status" value="1"/>
</dbReference>
<reference evidence="16" key="1">
    <citation type="journal article" date="2019" name="PLoS Genet.">
        <title>Genomic insights into neonicotinoid sensitivity in the solitary bee Osmia bicornis.</title>
        <authorList>
            <person name="Beadle K."/>
            <person name="Singh K.S."/>
            <person name="Troczka B.J."/>
            <person name="Randall E."/>
            <person name="Zaworra M."/>
            <person name="Zimmer C.T."/>
            <person name="Hayward A."/>
            <person name="Reid R."/>
            <person name="Kor L."/>
            <person name="Kohler M."/>
            <person name="Buer B."/>
            <person name="Nelson D.R."/>
            <person name="Williamson M.S."/>
            <person name="Davies T.G."/>
            <person name="Field L.M."/>
            <person name="Nauen R."/>
            <person name="Bass C."/>
        </authorList>
    </citation>
    <scope>NUCLEOTIDE SEQUENCE</scope>
</reference>
<comment type="similarity">
    <text evidence="4 14">Belongs to the cytochrome P450 family.</text>
</comment>
<evidence type="ECO:0000256" key="13">
    <source>
        <dbReference type="PIRSR" id="PIRSR602401-1"/>
    </source>
</evidence>
<evidence type="ECO:0000256" key="5">
    <source>
        <dbReference type="ARBA" id="ARBA00022617"/>
    </source>
</evidence>
<evidence type="ECO:0000256" key="12">
    <source>
        <dbReference type="ARBA" id="ARBA00023136"/>
    </source>
</evidence>
<feature type="transmembrane region" description="Helical" evidence="15">
    <location>
        <begin position="6"/>
        <end position="22"/>
    </location>
</feature>
<evidence type="ECO:0000256" key="3">
    <source>
        <dbReference type="ARBA" id="ARBA00004406"/>
    </source>
</evidence>
<dbReference type="PRINTS" id="PR00463">
    <property type="entry name" value="EP450I"/>
</dbReference>
<dbReference type="PANTHER" id="PTHR24292:SF54">
    <property type="entry name" value="CYP9F3-RELATED"/>
    <property type="match status" value="1"/>
</dbReference>
<evidence type="ECO:0000256" key="2">
    <source>
        <dbReference type="ARBA" id="ARBA00004174"/>
    </source>
</evidence>
<keyword evidence="6 13" id="KW-0479">Metal-binding</keyword>
<feature type="binding site" description="axial binding residue" evidence="13">
    <location>
        <position position="446"/>
    </location>
    <ligand>
        <name>heme</name>
        <dbReference type="ChEBI" id="CHEBI:30413"/>
    </ligand>
    <ligandPart>
        <name>Fe</name>
        <dbReference type="ChEBI" id="CHEBI:18248"/>
    </ligandPart>
</feature>
<dbReference type="PRINTS" id="PR00385">
    <property type="entry name" value="P450"/>
</dbReference>
<evidence type="ECO:0000256" key="4">
    <source>
        <dbReference type="ARBA" id="ARBA00010617"/>
    </source>
</evidence>
<dbReference type="GO" id="GO:0004497">
    <property type="term" value="F:monooxygenase activity"/>
    <property type="evidence" value="ECO:0007669"/>
    <property type="project" value="UniProtKB-KW"/>
</dbReference>
<keyword evidence="5 13" id="KW-0349">Heme</keyword>
<proteinExistence type="evidence at transcript level"/>
<name>A0A411K6V7_OSMRU</name>
<keyword evidence="15" id="KW-0812">Transmembrane</keyword>
<dbReference type="InterPro" id="IPR050476">
    <property type="entry name" value="Insect_CytP450_Detox"/>
</dbReference>
<evidence type="ECO:0000313" key="16">
    <source>
        <dbReference type="EMBL" id="QBC73079.1"/>
    </source>
</evidence>
<organism evidence="16">
    <name type="scientific">Osmia rufa</name>
    <name type="common">Red mason bee</name>
    <dbReference type="NCBI Taxonomy" id="1437190"/>
    <lineage>
        <taxon>Eukaryota</taxon>
        <taxon>Metazoa</taxon>
        <taxon>Ecdysozoa</taxon>
        <taxon>Arthropoda</taxon>
        <taxon>Hexapoda</taxon>
        <taxon>Insecta</taxon>
        <taxon>Pterygota</taxon>
        <taxon>Neoptera</taxon>
        <taxon>Endopterygota</taxon>
        <taxon>Hymenoptera</taxon>
        <taxon>Apocrita</taxon>
        <taxon>Aculeata</taxon>
        <taxon>Apoidea</taxon>
        <taxon>Anthophila</taxon>
        <taxon>Megachilidae</taxon>
        <taxon>Megachilinae</taxon>
        <taxon>Osmia</taxon>
    </lineage>
</organism>
<dbReference type="InterPro" id="IPR002401">
    <property type="entry name" value="Cyt_P450_E_grp-I"/>
</dbReference>
<comment type="cofactor">
    <cofactor evidence="1 13">
        <name>heme</name>
        <dbReference type="ChEBI" id="CHEBI:30413"/>
    </cofactor>
</comment>
<dbReference type="FunFam" id="1.10.630.10:FF:000042">
    <property type="entry name" value="Cytochrome P450"/>
    <property type="match status" value="1"/>
</dbReference>
<dbReference type="CDD" id="cd11056">
    <property type="entry name" value="CYP6-like"/>
    <property type="match status" value="1"/>
</dbReference>
<dbReference type="GO" id="GO:0020037">
    <property type="term" value="F:heme binding"/>
    <property type="evidence" value="ECO:0007669"/>
    <property type="project" value="InterPro"/>
</dbReference>
<evidence type="ECO:0000256" key="7">
    <source>
        <dbReference type="ARBA" id="ARBA00022824"/>
    </source>
</evidence>
<dbReference type="PANTHER" id="PTHR24292">
    <property type="entry name" value="CYTOCHROME P450"/>
    <property type="match status" value="1"/>
</dbReference>
<dbReference type="GO" id="GO:0005506">
    <property type="term" value="F:iron ion binding"/>
    <property type="evidence" value="ECO:0007669"/>
    <property type="project" value="InterPro"/>
</dbReference>
<evidence type="ECO:0000256" key="14">
    <source>
        <dbReference type="RuleBase" id="RU000461"/>
    </source>
</evidence>
<keyword evidence="8" id="KW-0492">Microsome</keyword>
<comment type="subcellular location">
    <subcellularLocation>
        <location evidence="3">Endoplasmic reticulum membrane</location>
        <topology evidence="3">Peripheral membrane protein</topology>
    </subcellularLocation>
    <subcellularLocation>
        <location evidence="2">Microsome membrane</location>
        <topology evidence="2">Peripheral membrane protein</topology>
    </subcellularLocation>
</comment>
<dbReference type="SUPFAM" id="SSF48264">
    <property type="entry name" value="Cytochrome P450"/>
    <property type="match status" value="1"/>
</dbReference>
<dbReference type="InterPro" id="IPR017972">
    <property type="entry name" value="Cyt_P450_CS"/>
</dbReference>
<keyword evidence="7" id="KW-0256">Endoplasmic reticulum</keyword>
<keyword evidence="12 15" id="KW-0472">Membrane</keyword>
<evidence type="ECO:0000256" key="10">
    <source>
        <dbReference type="ARBA" id="ARBA00023004"/>
    </source>
</evidence>
<evidence type="ECO:0000256" key="6">
    <source>
        <dbReference type="ARBA" id="ARBA00022723"/>
    </source>
</evidence>
<keyword evidence="9 14" id="KW-0560">Oxidoreductase</keyword>
<dbReference type="PROSITE" id="PS00086">
    <property type="entry name" value="CYTOCHROME_P450"/>
    <property type="match status" value="1"/>
</dbReference>
<accession>A0A411K6V7</accession>
<dbReference type="EMBL" id="MH500604">
    <property type="protein sequence ID" value="QBC73079.1"/>
    <property type="molecule type" value="mRNA"/>
</dbReference>
<sequence>MEYLTITLSVVAILTAIYYYYLKNLNVFKKYGIPHIPPKPIVGNFGSMMTMQSSILDIVQKVYDLCPDAKYAGMYEFTSATILLRDLDLIKSICVKNFDSFQDHRGFLDKKADPLFAGVLFFLDSEEWKSQRNLVSPVFTSSKIKTMFKLMSACAVRFADYLSKLPESEREFELKSVLSKFTNDVIATCAFGIEVDTIKDPNNELFVKGKQISNIGSFTNLMKQMMNRNMPFLANMLNLPFLPRNITDFFEDLIIDTMKTRQEKGIYRPDMLQLLMDQSNKKEGKGLTNFNIASHAFGFYFGGFDSVATQTCFVFQMLAENPDVQAKLQAEIDEVLENNNRQLTYEAISGMTYLDAVVNETMRLYGISFVLDRVSTKAFELPPAVPGAKPFTVQPRTNIWIPASAIHRDPKYYENPDKFEPERFVNDKSIINSGAFMPFGVGPRMCIGNRFALTKMKVIICHILARCEVKLSPKSRVPLEMSTSSFALQPKNGFLLRVEPRKNIPTVNVDWINGVSQ</sequence>
<evidence type="ECO:0000256" key="8">
    <source>
        <dbReference type="ARBA" id="ARBA00022848"/>
    </source>
</evidence>
<dbReference type="GO" id="GO:0016705">
    <property type="term" value="F:oxidoreductase activity, acting on paired donors, with incorporation or reduction of molecular oxygen"/>
    <property type="evidence" value="ECO:0007669"/>
    <property type="project" value="InterPro"/>
</dbReference>
<gene>
    <name evidence="16" type="primary">CYP9BU1</name>
</gene>
<dbReference type="Pfam" id="PF00067">
    <property type="entry name" value="p450"/>
    <property type="match status" value="1"/>
</dbReference>
<keyword evidence="15" id="KW-1133">Transmembrane helix</keyword>
<dbReference type="InterPro" id="IPR036396">
    <property type="entry name" value="Cyt_P450_sf"/>
</dbReference>
<evidence type="ECO:0000256" key="15">
    <source>
        <dbReference type="SAM" id="Phobius"/>
    </source>
</evidence>